<dbReference type="InterPro" id="IPR032821">
    <property type="entry name" value="PKS_assoc"/>
</dbReference>
<name>A0A9P0PDI6_ACAOB</name>
<dbReference type="GO" id="GO:0004312">
    <property type="term" value="F:fatty acid synthase activity"/>
    <property type="evidence" value="ECO:0007669"/>
    <property type="project" value="TreeGrafter"/>
</dbReference>
<dbReference type="Gene3D" id="3.90.180.10">
    <property type="entry name" value="Medium-chain alcohol dehydrogenases, catalytic domain"/>
    <property type="match status" value="1"/>
</dbReference>
<dbReference type="InterPro" id="IPR042104">
    <property type="entry name" value="PKS_dehydratase_sf"/>
</dbReference>
<dbReference type="CDD" id="cd00833">
    <property type="entry name" value="PKS"/>
    <property type="match status" value="1"/>
</dbReference>
<dbReference type="SUPFAM" id="SSF53901">
    <property type="entry name" value="Thiolase-like"/>
    <property type="match status" value="1"/>
</dbReference>
<dbReference type="GO" id="GO:0006633">
    <property type="term" value="P:fatty acid biosynthetic process"/>
    <property type="evidence" value="ECO:0007669"/>
    <property type="project" value="TreeGrafter"/>
</dbReference>
<dbReference type="InterPro" id="IPR016039">
    <property type="entry name" value="Thiolase-like"/>
</dbReference>
<feature type="active site" description="Proton acceptor; for dehydratase activity" evidence="1">
    <location>
        <position position="823"/>
    </location>
</feature>
<proteinExistence type="inferred from homology"/>
<gene>
    <name evidence="6" type="ORF">ACAOBT_LOCUS13557</name>
</gene>
<dbReference type="Pfam" id="PF21149">
    <property type="entry name" value="FAS_pseudo-KR"/>
    <property type="match status" value="1"/>
</dbReference>
<dbReference type="Gene3D" id="3.40.50.720">
    <property type="entry name" value="NAD(P)-binding Rossmann-like Domain"/>
    <property type="match status" value="1"/>
</dbReference>
<dbReference type="SUPFAM" id="SSF50129">
    <property type="entry name" value="GroES-like"/>
    <property type="match status" value="1"/>
</dbReference>
<evidence type="ECO:0000256" key="2">
    <source>
        <dbReference type="RuleBase" id="RU003694"/>
    </source>
</evidence>
<feature type="active site" description="Proton donor; for dehydratase activity" evidence="1">
    <location>
        <position position="969"/>
    </location>
</feature>
<comment type="caution">
    <text evidence="6">The sequence shown here is derived from an EMBL/GenBank/DDBJ whole genome shotgun (WGS) entry which is preliminary data.</text>
</comment>
<comment type="similarity">
    <text evidence="2">Belongs to the thiolase-like superfamily. Beta-ketoacyl-ACP synthases family.</text>
</comment>
<feature type="region of interest" description="C-terminal hotdog fold" evidence="1">
    <location>
        <begin position="919"/>
        <end position="1049"/>
    </location>
</feature>
<dbReference type="Pfam" id="PF00109">
    <property type="entry name" value="ketoacyl-synt"/>
    <property type="match status" value="1"/>
</dbReference>
<dbReference type="PANTHER" id="PTHR43775:SF23">
    <property type="entry name" value="FATTY ACID SYNTHASE 3"/>
    <property type="match status" value="1"/>
</dbReference>
<protein>
    <submittedName>
        <fullName evidence="6">Uncharacterized protein</fullName>
    </submittedName>
</protein>
<dbReference type="InterPro" id="IPR050091">
    <property type="entry name" value="PKS_NRPS_Biosynth_Enz"/>
</dbReference>
<feature type="domain" description="Ketosynthase family 3 (KS3)" evidence="4">
    <location>
        <begin position="22"/>
        <end position="426"/>
    </location>
</feature>
<feature type="domain" description="PKS/mFAS DH" evidence="5">
    <location>
        <begin position="785"/>
        <end position="1049"/>
    </location>
</feature>
<dbReference type="EMBL" id="CAKOFQ010006882">
    <property type="protein sequence ID" value="CAH1979647.1"/>
    <property type="molecule type" value="Genomic_DNA"/>
</dbReference>
<dbReference type="Gene3D" id="3.10.129.110">
    <property type="entry name" value="Polyketide synthase dehydratase"/>
    <property type="match status" value="1"/>
</dbReference>
<dbReference type="Proteomes" id="UP001152888">
    <property type="component" value="Unassembled WGS sequence"/>
</dbReference>
<dbReference type="InterPro" id="IPR014031">
    <property type="entry name" value="Ketoacyl_synth_C"/>
</dbReference>
<keyword evidence="7" id="KW-1185">Reference proteome</keyword>
<dbReference type="InterPro" id="IPR011032">
    <property type="entry name" value="GroES-like_sf"/>
</dbReference>
<dbReference type="InterPro" id="IPR020841">
    <property type="entry name" value="PKS_Beta-ketoAc_synthase_dom"/>
</dbReference>
<dbReference type="SMART" id="SM00825">
    <property type="entry name" value="PKS_KS"/>
    <property type="match status" value="1"/>
</dbReference>
<evidence type="ECO:0000256" key="1">
    <source>
        <dbReference type="PROSITE-ProRule" id="PRU01363"/>
    </source>
</evidence>
<evidence type="ECO:0000259" key="5">
    <source>
        <dbReference type="PROSITE" id="PS52019"/>
    </source>
</evidence>
<organism evidence="6 7">
    <name type="scientific">Acanthoscelides obtectus</name>
    <name type="common">Bean weevil</name>
    <name type="synonym">Bruchus obtectus</name>
    <dbReference type="NCBI Taxonomy" id="200917"/>
    <lineage>
        <taxon>Eukaryota</taxon>
        <taxon>Metazoa</taxon>
        <taxon>Ecdysozoa</taxon>
        <taxon>Arthropoda</taxon>
        <taxon>Hexapoda</taxon>
        <taxon>Insecta</taxon>
        <taxon>Pterygota</taxon>
        <taxon>Neoptera</taxon>
        <taxon>Endopterygota</taxon>
        <taxon>Coleoptera</taxon>
        <taxon>Polyphaga</taxon>
        <taxon>Cucujiformia</taxon>
        <taxon>Chrysomeloidea</taxon>
        <taxon>Chrysomelidae</taxon>
        <taxon>Bruchinae</taxon>
        <taxon>Bruchini</taxon>
        <taxon>Acanthoscelides</taxon>
    </lineage>
</organism>
<dbReference type="InterPro" id="IPR049391">
    <property type="entry name" value="FAS_pseudo-KR"/>
</dbReference>
<dbReference type="PROSITE" id="PS52004">
    <property type="entry name" value="KS3_2"/>
    <property type="match status" value="1"/>
</dbReference>
<feature type="compositionally biased region" description="Basic and acidic residues" evidence="3">
    <location>
        <begin position="1"/>
        <end position="10"/>
    </location>
</feature>
<dbReference type="InterPro" id="IPR014030">
    <property type="entry name" value="Ketoacyl_synth_N"/>
</dbReference>
<feature type="region of interest" description="Disordered" evidence="3">
    <location>
        <begin position="1"/>
        <end position="21"/>
    </location>
</feature>
<dbReference type="Pfam" id="PF16197">
    <property type="entry name" value="KAsynt_C_assoc"/>
    <property type="match status" value="1"/>
</dbReference>
<dbReference type="InterPro" id="IPR049900">
    <property type="entry name" value="PKS_mFAS_DH"/>
</dbReference>
<reference evidence="6" key="1">
    <citation type="submission" date="2022-03" db="EMBL/GenBank/DDBJ databases">
        <authorList>
            <person name="Sayadi A."/>
        </authorList>
    </citation>
    <scope>NUCLEOTIDE SEQUENCE</scope>
</reference>
<evidence type="ECO:0000313" key="7">
    <source>
        <dbReference type="Proteomes" id="UP001152888"/>
    </source>
</evidence>
<sequence length="1463" mass="165136">MSNLEKEFNRKGGRTISSPAPGEEVVISGFSGEFPGSSNFYELHNNLHNKVDLTKGPLRWDYYHPDIPPTGGNMKRDLTRFDAGFFGWHERLADNSDGLVKLTVEKAVEAVMDAGLHPEDLQNERCGIFVGACFSETETNAYLVYTQPEYPLIGYMRNQIAHRIGYYMKLKGPSFTSDTACSSSLTAFETAFKAIRLGVVDSAIVAGVNMNIDPLVTLQFAWLGPLSKDATCRPFDKSNNGYVRSETASVLLLQKAKDAKRIYGQVVYSSVNTDGHKEQGITYPSMDAQKILLEEFYDHCGVSVDKIGYMEAHGTGTSIGDPVECAAIDGAITQYRKEPLLVGSVKSNIGHAEGASGMGSLAKVVLALETGIIPPNINFNAPNPKIPALIEGRLQVVTEPKPLPTDYVCLSSFGFGGSNCHILLKRNPKAKGNGKISGDNVPRLVCVSSRTADGVTELLQPFRNHTLDVEHVRLLHDIFRKDIPGHLYRGYSIASKSGEVHRQLACIKKYSPLHIYFSELTNWYDITIKLMQLLPFADSIQRSQNYLSKQINLSDFNNTSKAHQYQIIGNVALQIGIIDLLNAIEFKPNKYYGYSYAQLVSLYAEGKLNKEQTLDCAVSLSNILNSCDKKSNGYGEPHMTNGNGVANSDSYYESDAEGLAAALKNNRIQRSKLAEELAAIISSKNSVVDKLIESITNSVSHTPDIHPDDVLITFGRVPSYCIPDDVTLYTYNPPTSQNVLNDFLKLLGNIYIAGHNAKLDKLYPCVEYPVSRNTRMISPYIRWKHDRIYYVQTHYNTTDSAIRGIRNVKIGIHDLEWSYITGHVIDGRNLFPATGYLYLAWQTLALMNNAEVFMMDVIFQDCRFHRATSIPSKGELSFFITIYESGQFEVMESNVAVVTGRILLQNKEEPPIDHTDFRVQNVMKLHDVYKELKLRGYNYTGSFRHIQDYDLKNNRGHIRWNDNWVTFMDNMLQMKILATDTRLLYVPTYIQEVRLPAKAHISWISQNYGSHKLENDLPVYYNDYSNTISCGHIKIQGLMSSSITRKRDMRVPVLEKYIFVPNEALLTIEESVRVNIQIILENCLITKVKSVEIVDKFTPTSNKPLSPIVLTVLEDQPMIQPNVTILSKTPIEEVNVPVVDKVLSIETDCTLIVTSKLSQRPELLLDIYISLKENGFIINREELNYDVSKEPFENLDICTIHRTKDELLVLYRRKLPQKPVNVMEIPSQDESFSWITQLQELHKSRNMEDIVLYSEKDSTSGILGLVNCLRREPETRNVRCVFLMDESDHFDINDVDLQRQLNKSLAINVKKGGRWGTYRHMLIKRERFVEAEHCVANVMVRGDLTSFRWTEGSLTSDMPLPLEKNLVYVYYSALNFKDVMLATGKLNVDIVKSRVDQENVLGLEYSGIDYRGNRVMGLAVSGAISTMISSDAYLIWKVPDYMSLEEAATGSNRIRYARLRFIV</sequence>
<dbReference type="Pfam" id="PF02801">
    <property type="entry name" value="Ketoacyl-synt_C"/>
    <property type="match status" value="1"/>
</dbReference>
<dbReference type="PANTHER" id="PTHR43775">
    <property type="entry name" value="FATTY ACID SYNTHASE"/>
    <property type="match status" value="1"/>
</dbReference>
<keyword evidence="2" id="KW-0808">Transferase</keyword>
<evidence type="ECO:0000256" key="3">
    <source>
        <dbReference type="SAM" id="MobiDB-lite"/>
    </source>
</evidence>
<dbReference type="Gene3D" id="3.40.47.10">
    <property type="match status" value="1"/>
</dbReference>
<accession>A0A9P0PDI6</accession>
<dbReference type="OrthoDB" id="329835at2759"/>
<evidence type="ECO:0000313" key="6">
    <source>
        <dbReference type="EMBL" id="CAH1979647.1"/>
    </source>
</evidence>
<feature type="region of interest" description="N-terminal hotdog fold" evidence="1">
    <location>
        <begin position="785"/>
        <end position="909"/>
    </location>
</feature>
<dbReference type="PROSITE" id="PS52019">
    <property type="entry name" value="PKS_MFAS_DH"/>
    <property type="match status" value="1"/>
</dbReference>
<dbReference type="Gene3D" id="3.30.70.3290">
    <property type="match status" value="2"/>
</dbReference>
<evidence type="ECO:0000259" key="4">
    <source>
        <dbReference type="PROSITE" id="PS52004"/>
    </source>
</evidence>